<evidence type="ECO:0000313" key="2">
    <source>
        <dbReference type="Proteomes" id="UP001176432"/>
    </source>
</evidence>
<dbReference type="EMBL" id="JAUPXB010000001">
    <property type="protein sequence ID" value="MDO7922463.1"/>
    <property type="molecule type" value="Genomic_DNA"/>
</dbReference>
<organism evidence="1 2">
    <name type="scientific">Enterobacter asburiae</name>
    <dbReference type="NCBI Taxonomy" id="61645"/>
    <lineage>
        <taxon>Bacteria</taxon>
        <taxon>Pseudomonadati</taxon>
        <taxon>Pseudomonadota</taxon>
        <taxon>Gammaproteobacteria</taxon>
        <taxon>Enterobacterales</taxon>
        <taxon>Enterobacteriaceae</taxon>
        <taxon>Enterobacter</taxon>
        <taxon>Enterobacter cloacae complex</taxon>
    </lineage>
</organism>
<comment type="caution">
    <text evidence="1">The sequence shown here is derived from an EMBL/GenBank/DDBJ whole genome shotgun (WGS) entry which is preliminary data.</text>
</comment>
<evidence type="ECO:0000313" key="1">
    <source>
        <dbReference type="EMBL" id="MDO7922463.1"/>
    </source>
</evidence>
<sequence length="192" mass="19568">MYGLAVEGTAITDSATELAENYFASSESAFKAAESLVACESLKACGSGFACSLTGGALLPLAVTADVCSSLFIQMRLCVAVAVIGGHSTADPRVRLLCWGAVAGDACADIASGILTRLMTQALTLPEAEGALLTVVRSELLMKGGGQLTKEGLLVPLVGGVINGGAAWLVTRLTGHLAIRLFLSPPNPPYTA</sequence>
<proteinExistence type="predicted"/>
<reference evidence="1" key="1">
    <citation type="submission" date="2023-07" db="EMBL/GenBank/DDBJ databases">
        <title>Isolates cultured from stool samples of acute diarrhea patients.</title>
        <authorList>
            <person name="Jiang S."/>
        </authorList>
    </citation>
    <scope>NUCLEOTIDE SEQUENCE</scope>
    <source>
        <strain evidence="1">L4424</strain>
    </source>
</reference>
<dbReference type="RefSeq" id="WP_151887026.1">
    <property type="nucleotide sequence ID" value="NZ_CP083834.1"/>
</dbReference>
<dbReference type="Proteomes" id="UP001176432">
    <property type="component" value="Unassembled WGS sequence"/>
</dbReference>
<dbReference type="AlphaFoldDB" id="A0AAW7ZRU3"/>
<protein>
    <recommendedName>
        <fullName evidence="3">Inner membrane protein</fullName>
    </recommendedName>
</protein>
<gene>
    <name evidence="1" type="ORF">Q5934_13300</name>
</gene>
<name>A0AAW7ZRU3_ENTAS</name>
<accession>A0AAW7ZRU3</accession>
<evidence type="ECO:0008006" key="3">
    <source>
        <dbReference type="Google" id="ProtNLM"/>
    </source>
</evidence>